<feature type="domain" description="Ubiquitin-like protease family profile" evidence="7">
    <location>
        <begin position="259"/>
        <end position="506"/>
    </location>
</feature>
<keyword evidence="9" id="KW-1185">Reference proteome</keyword>
<feature type="compositionally biased region" description="Basic and acidic residues" evidence="6">
    <location>
        <begin position="148"/>
        <end position="171"/>
    </location>
</feature>
<name>A0ABR1XYC0_9PEZI</name>
<evidence type="ECO:0000256" key="4">
    <source>
        <dbReference type="ARBA" id="ARBA00022786"/>
    </source>
</evidence>
<dbReference type="PANTHER" id="PTHR46896">
    <property type="entry name" value="SENTRIN-SPECIFIC PROTEASE"/>
    <property type="match status" value="1"/>
</dbReference>
<organism evidence="8 9">
    <name type="scientific">Phyllosticta citrichinensis</name>
    <dbReference type="NCBI Taxonomy" id="1130410"/>
    <lineage>
        <taxon>Eukaryota</taxon>
        <taxon>Fungi</taxon>
        <taxon>Dikarya</taxon>
        <taxon>Ascomycota</taxon>
        <taxon>Pezizomycotina</taxon>
        <taxon>Dothideomycetes</taxon>
        <taxon>Dothideomycetes incertae sedis</taxon>
        <taxon>Botryosphaeriales</taxon>
        <taxon>Phyllostictaceae</taxon>
        <taxon>Phyllosticta</taxon>
    </lineage>
</organism>
<dbReference type="InterPro" id="IPR003653">
    <property type="entry name" value="Peptidase_C48_C"/>
</dbReference>
<proteinExistence type="inferred from homology"/>
<dbReference type="PROSITE" id="PS50600">
    <property type="entry name" value="ULP_PROTEASE"/>
    <property type="match status" value="1"/>
</dbReference>
<feature type="compositionally biased region" description="Basic and acidic residues" evidence="6">
    <location>
        <begin position="773"/>
        <end position="786"/>
    </location>
</feature>
<comment type="caution">
    <text evidence="8">The sequence shown here is derived from an EMBL/GenBank/DDBJ whole genome shotgun (WGS) entry which is preliminary data.</text>
</comment>
<feature type="region of interest" description="Disordered" evidence="6">
    <location>
        <begin position="148"/>
        <end position="190"/>
    </location>
</feature>
<keyword evidence="2" id="KW-0597">Phosphoprotein</keyword>
<feature type="compositionally biased region" description="Basic and acidic residues" evidence="6">
    <location>
        <begin position="885"/>
        <end position="898"/>
    </location>
</feature>
<dbReference type="Pfam" id="PF02902">
    <property type="entry name" value="Peptidase_C48"/>
    <property type="match status" value="1"/>
</dbReference>
<feature type="compositionally biased region" description="Basic and acidic residues" evidence="6">
    <location>
        <begin position="671"/>
        <end position="683"/>
    </location>
</feature>
<accession>A0ABR1XYC0</accession>
<evidence type="ECO:0000256" key="6">
    <source>
        <dbReference type="SAM" id="MobiDB-lite"/>
    </source>
</evidence>
<evidence type="ECO:0000256" key="3">
    <source>
        <dbReference type="ARBA" id="ARBA00022670"/>
    </source>
</evidence>
<dbReference type="EMBL" id="JBBWUH010000003">
    <property type="protein sequence ID" value="KAK8173271.1"/>
    <property type="molecule type" value="Genomic_DNA"/>
</dbReference>
<feature type="compositionally biased region" description="Basic and acidic residues" evidence="6">
    <location>
        <begin position="926"/>
        <end position="935"/>
    </location>
</feature>
<dbReference type="Gene3D" id="3.40.395.10">
    <property type="entry name" value="Adenoviral Proteinase, Chain A"/>
    <property type="match status" value="1"/>
</dbReference>
<keyword evidence="3" id="KW-0645">Protease</keyword>
<evidence type="ECO:0000256" key="1">
    <source>
        <dbReference type="ARBA" id="ARBA00005234"/>
    </source>
</evidence>
<sequence>MPAYKPRRWEIHQFSVRSTKIETDGTLALEYNLQRSRFEVVNRDGPIVQGTGHLSIDTGNIVEVFYSSTNPLRVQIIDRRCDHWQRFAIVAKKDLVEFLEYVQEKGVRKLEEKHSREMEALFKTPHPFVSSNPPGLDEEAALLQVRTRGRDETPHQHEPDHRTDVRRERPAKLVSQMRSETEKTYDGPEPAWRKVRRNDLRQTRSTVRVADDGYPLIQRRVKEEEAALTPRPLKLSEDPGFGPEWPHPVVFPSTGRYQSQVSFSDLQRLEDGEFWNDSVISFCMAWYLHEAKEKIGFDETRIHIFSTYFCTKLWEPPTTNGINYGNVVRWTSKIDLFSRDFVIVPVNDAEHWHLAIIVNMKNISKSLDERKRLDEEATASDQTAEGDEVQPQSELKQSLFKTLGAGKSGKLSAQSNDRLNSAAKAAVKKTSSIDPDCTTIIVFDSLGATHPKTVKTLKQYIIAEAKAKLELVLTPRDIQTINAKEIPLQPNYYDCGVFVCGYFEKFMQDPDGFVKKIMYKEMDHVLDWPDLDPLKTRRSTLMTLLTLQQGQYRERKEVKKKKKEEAEKQKSATPKESSPAKPSTDSSDDNAQPVTHPPQPPTELSTSVRETAPDNQEERHLRSRSPQVVITKEVPIPSMDPPAQTAAIGTPSKAPEQTAGKHLSNGPNFDDVMKWDYPRRSWREIFTPSPDPPPQGAGVGTPSKSSEQTAGKHLSKRSNDDDVMAFNADRPSKKPRLEERKSESPSKKSKSPPPESQGPKRVPKAKTLSVAESSREEPVEIDRSAVQERPSSNRRARELPTEIPESPPRGHAESVVYPDGRSTSLHDDQTAYGHRTMGRVRRTQAQLKKLLDDGNDEVIEVPRTPPQPEHQCEDDDFIEDPSEVDLVRHPQHQDDRQHQWQTDGGTTGVYGDSEMQESQQAEDLEDWRADLRQAMDEPGYNSKKTHWSPPPEDFRSKNYRPDLHHSEDYSLDDRNGFQQHEVISLTDDDEDD</sequence>
<evidence type="ECO:0000313" key="8">
    <source>
        <dbReference type="EMBL" id="KAK8173271.1"/>
    </source>
</evidence>
<evidence type="ECO:0000256" key="2">
    <source>
        <dbReference type="ARBA" id="ARBA00022553"/>
    </source>
</evidence>
<feature type="compositionally biased region" description="Acidic residues" evidence="6">
    <location>
        <begin position="872"/>
        <end position="883"/>
    </location>
</feature>
<feature type="region of interest" description="Disordered" evidence="6">
    <location>
        <begin position="552"/>
        <end position="992"/>
    </location>
</feature>
<gene>
    <name evidence="8" type="ORF">IWX90DRAFT_484238</name>
</gene>
<dbReference type="InterPro" id="IPR038765">
    <property type="entry name" value="Papain-like_cys_pep_sf"/>
</dbReference>
<dbReference type="SUPFAM" id="SSF54001">
    <property type="entry name" value="Cysteine proteinases"/>
    <property type="match status" value="1"/>
</dbReference>
<evidence type="ECO:0000256" key="5">
    <source>
        <dbReference type="ARBA" id="ARBA00022801"/>
    </source>
</evidence>
<dbReference type="Proteomes" id="UP001456524">
    <property type="component" value="Unassembled WGS sequence"/>
</dbReference>
<evidence type="ECO:0000259" key="7">
    <source>
        <dbReference type="PROSITE" id="PS50600"/>
    </source>
</evidence>
<dbReference type="PANTHER" id="PTHR46896:SF3">
    <property type="entry name" value="FI06413P-RELATED"/>
    <property type="match status" value="1"/>
</dbReference>
<feature type="compositionally biased region" description="Basic and acidic residues" evidence="6">
    <location>
        <begin position="730"/>
        <end position="746"/>
    </location>
</feature>
<feature type="compositionally biased region" description="Polar residues" evidence="6">
    <location>
        <begin position="571"/>
        <end position="593"/>
    </location>
</feature>
<keyword evidence="4" id="KW-0833">Ubl conjugation pathway</keyword>
<feature type="compositionally biased region" description="Basic and acidic residues" evidence="6">
    <location>
        <begin position="952"/>
        <end position="975"/>
    </location>
</feature>
<evidence type="ECO:0000313" key="9">
    <source>
        <dbReference type="Proteomes" id="UP001456524"/>
    </source>
</evidence>
<comment type="similarity">
    <text evidence="1">Belongs to the peptidase C48 family.</text>
</comment>
<keyword evidence="5" id="KW-0378">Hydrolase</keyword>
<dbReference type="InterPro" id="IPR051947">
    <property type="entry name" value="Sentrin-specific_protease"/>
</dbReference>
<feature type="compositionally biased region" description="Basic and acidic residues" evidence="6">
    <location>
        <begin position="552"/>
        <end position="570"/>
    </location>
</feature>
<feature type="region of interest" description="Disordered" evidence="6">
    <location>
        <begin position="374"/>
        <end position="393"/>
    </location>
</feature>
<protein>
    <recommendedName>
        <fullName evidence="7">Ubiquitin-like protease family profile domain-containing protein</fullName>
    </recommendedName>
</protein>
<reference evidence="8 9" key="1">
    <citation type="journal article" date="2022" name="G3 (Bethesda)">
        <title>Enemy or ally: a genomic approach to elucidate the lifestyle of Phyllosticta citrichinaensis.</title>
        <authorList>
            <person name="Buijs V.A."/>
            <person name="Groenewald J.Z."/>
            <person name="Haridas S."/>
            <person name="LaButti K.M."/>
            <person name="Lipzen A."/>
            <person name="Martin F.M."/>
            <person name="Barry K."/>
            <person name="Grigoriev I.V."/>
            <person name="Crous P.W."/>
            <person name="Seidl M.F."/>
        </authorList>
    </citation>
    <scope>NUCLEOTIDE SEQUENCE [LARGE SCALE GENOMIC DNA]</scope>
    <source>
        <strain evidence="8 9">CBS 129764</strain>
    </source>
</reference>